<evidence type="ECO:0000313" key="2">
    <source>
        <dbReference type="EMBL" id="CAB4162356.1"/>
    </source>
</evidence>
<dbReference type="EMBL" id="LR796734">
    <property type="protein sequence ID" value="CAB4162356.1"/>
    <property type="molecule type" value="Genomic_DNA"/>
</dbReference>
<reference evidence="2" key="1">
    <citation type="submission" date="2020-04" db="EMBL/GenBank/DDBJ databases">
        <authorList>
            <person name="Chiriac C."/>
            <person name="Salcher M."/>
            <person name="Ghai R."/>
            <person name="Kavagutti S V."/>
        </authorList>
    </citation>
    <scope>NUCLEOTIDE SEQUENCE</scope>
</reference>
<protein>
    <submittedName>
        <fullName evidence="2">Uncharacterized protein</fullName>
    </submittedName>
</protein>
<accession>A0A6J5NXI7</accession>
<evidence type="ECO:0000256" key="1">
    <source>
        <dbReference type="SAM" id="MobiDB-lite"/>
    </source>
</evidence>
<gene>
    <name evidence="2" type="ORF">UFOVP787_33</name>
</gene>
<name>A0A6J5NXI7_9CAUD</name>
<feature type="region of interest" description="Disordered" evidence="1">
    <location>
        <begin position="150"/>
        <end position="175"/>
    </location>
</feature>
<proteinExistence type="predicted"/>
<sequence>MFKFSEFLTEAAGKALSSNTGNIKTKGHIKRYIFPFLSSEQKKHSLLSLGNYFSKKDVEESDQQNNGSFHNSKQNQTHFLASNHKEHKKGTAVKVTGVYNDNGTIMAKTQNHGDMPISKLGTPEKLAAKQQSKRGLELEPRLQANIDPTRQAAGSTKTAHDFSAGDTRNGGKTVRGKALKKYESEAPSLIRGESKTSQKDKVAMGTSELSYNPETRQWGITNPGVSERFSKATVNGVPLLEHLNKNHPDGVISKGFSAKAALGTTVGYLRNANVNTLHLHRYKEDKNGNLISENGTTFTVGDNNTLKGKLGMAHLGESDLNKLDGSLRIEMSRPKKDGSFVSTVKHNPSSSVYRTYANHSLENEGSIGVHEEHHGAAVRKKISDLLNDADKRGIDHSVFTQNAFSSPNIKTPLLNKKPSQAIAPNGFPEHMHQAHVDGTVGGAKF</sequence>
<organism evidence="2">
    <name type="scientific">uncultured Caudovirales phage</name>
    <dbReference type="NCBI Taxonomy" id="2100421"/>
    <lineage>
        <taxon>Viruses</taxon>
        <taxon>Duplodnaviria</taxon>
        <taxon>Heunggongvirae</taxon>
        <taxon>Uroviricota</taxon>
        <taxon>Caudoviricetes</taxon>
        <taxon>Peduoviridae</taxon>
        <taxon>Maltschvirus</taxon>
        <taxon>Maltschvirus maltsch</taxon>
    </lineage>
</organism>